<feature type="region of interest" description="Disordered" evidence="1">
    <location>
        <begin position="724"/>
        <end position="760"/>
    </location>
</feature>
<dbReference type="GeneID" id="37019289"/>
<keyword evidence="3" id="KW-1185">Reference proteome</keyword>
<dbReference type="InParanoid" id="A0A316VGM8"/>
<protein>
    <submittedName>
        <fullName evidence="2">Uncharacterized protein</fullName>
    </submittedName>
</protein>
<dbReference type="Proteomes" id="UP000245771">
    <property type="component" value="Unassembled WGS sequence"/>
</dbReference>
<feature type="compositionally biased region" description="Basic and acidic residues" evidence="1">
    <location>
        <begin position="431"/>
        <end position="445"/>
    </location>
</feature>
<gene>
    <name evidence="2" type="ORF">FA14DRAFT_152112</name>
</gene>
<sequence>MKAKESKKRYFAKLDADPVKKEAAHKRRLELYRLAQKRRDAKMTEEQRRNLKKERYIANKALREKKRVTTYGGFSSLKSLEWHNLKELEANGKANEADLAKLNEFRRKDREAKKRQYKRLSCVFGGECIEKGLDRDADSSRIDWSDIEDIVPMEADKEWRIYQYQLHHNVKEGKPKTERQIRWEREKELRKQLKVDNPEKFRLRAERRKQTQARARERYLAKQRCLGEQCPQMKAMNLARDRVRARKRTANRKARTGYTSLKNEKFDKLRTLVTEGRASPAQEAELQSLREAAKLSNRKRTERRTLLRLENDSKRQKTSHSVHVLDPSSDLYPKLRMLRRSVCVLSIALVMTKASVYSVPTSSLTSNQTRAEGEWSGLSDIVEINKFDPSWGQEAESLPKEDHIKNSKNHTEPSEAANNGKAGGKKRFYPRSKEKQKEYRQRFNEKVKSDPVRNKFYKERKKQWNAKWEANYTSKFTSQEKEAYELDKRSRKKQSNLRGRARFGGFSCGKMQRLNQIRNLQAKGAASEEDLKFLHDYRASERERRKKAKEAREGLARKGQLDTMMITAGVIYVLLFLLFPGYMKAGEDSPSHFLNLDWDKFDHLYEFHHDGVPSAPLTGDHVTSKAMVKPLLKDNEQKPDIQREKRPYTKKIVSEKEYNRIRGMKARNVVQMKLANMSEAEVIAYKARITQKRQDRERIMKEKTGYRTPTQYKYHTLKRLVESNQANQAQENEFNRLKELSRKASARAIQRKRAAGSKKT</sequence>
<reference evidence="2 3" key="1">
    <citation type="journal article" date="2018" name="Mol. Biol. Evol.">
        <title>Broad Genomic Sampling Reveals a Smut Pathogenic Ancestry of the Fungal Clade Ustilaginomycotina.</title>
        <authorList>
            <person name="Kijpornyongpan T."/>
            <person name="Mondo S.J."/>
            <person name="Barry K."/>
            <person name="Sandor L."/>
            <person name="Lee J."/>
            <person name="Lipzen A."/>
            <person name="Pangilinan J."/>
            <person name="LaButti K."/>
            <person name="Hainaut M."/>
            <person name="Henrissat B."/>
            <person name="Grigoriev I.V."/>
            <person name="Spatafora J.W."/>
            <person name="Aime M.C."/>
        </authorList>
    </citation>
    <scope>NUCLEOTIDE SEQUENCE [LARGE SCALE GENOMIC DNA]</scope>
    <source>
        <strain evidence="2 3">MCA 3882</strain>
    </source>
</reference>
<evidence type="ECO:0000313" key="3">
    <source>
        <dbReference type="Proteomes" id="UP000245771"/>
    </source>
</evidence>
<name>A0A316VGM8_9BASI</name>
<feature type="region of interest" description="Disordered" evidence="1">
    <location>
        <begin position="392"/>
        <end position="445"/>
    </location>
</feature>
<dbReference type="EMBL" id="KZ819602">
    <property type="protein sequence ID" value="PWN36686.1"/>
    <property type="molecule type" value="Genomic_DNA"/>
</dbReference>
<proteinExistence type="predicted"/>
<evidence type="ECO:0000313" key="2">
    <source>
        <dbReference type="EMBL" id="PWN36686.1"/>
    </source>
</evidence>
<feature type="compositionally biased region" description="Basic and acidic residues" evidence="1">
    <location>
        <begin position="733"/>
        <end position="742"/>
    </location>
</feature>
<evidence type="ECO:0000256" key="1">
    <source>
        <dbReference type="SAM" id="MobiDB-lite"/>
    </source>
</evidence>
<feature type="compositionally biased region" description="Basic residues" evidence="1">
    <location>
        <begin position="749"/>
        <end position="760"/>
    </location>
</feature>
<organism evidence="2 3">
    <name type="scientific">Meira miltonrushii</name>
    <dbReference type="NCBI Taxonomy" id="1280837"/>
    <lineage>
        <taxon>Eukaryota</taxon>
        <taxon>Fungi</taxon>
        <taxon>Dikarya</taxon>
        <taxon>Basidiomycota</taxon>
        <taxon>Ustilaginomycotina</taxon>
        <taxon>Exobasidiomycetes</taxon>
        <taxon>Exobasidiales</taxon>
        <taxon>Brachybasidiaceae</taxon>
        <taxon>Meira</taxon>
    </lineage>
</organism>
<feature type="compositionally biased region" description="Basic and acidic residues" evidence="1">
    <location>
        <begin position="397"/>
        <end position="413"/>
    </location>
</feature>
<dbReference type="AlphaFoldDB" id="A0A316VGM8"/>
<accession>A0A316VGM8</accession>
<dbReference type="RefSeq" id="XP_025356988.1">
    <property type="nucleotide sequence ID" value="XM_025497508.1"/>
</dbReference>